<dbReference type="Pfam" id="PF22113">
    <property type="entry name" value="Mtrc-MtrF_II-IV_dom"/>
    <property type="match status" value="2"/>
</dbReference>
<dbReference type="Pfam" id="PF22112">
    <property type="entry name" value="OmcA-like_N"/>
    <property type="match status" value="1"/>
</dbReference>
<dbReference type="GO" id="GO:0016491">
    <property type="term" value="F:oxidoreductase activity"/>
    <property type="evidence" value="ECO:0007669"/>
    <property type="project" value="TreeGrafter"/>
</dbReference>
<reference evidence="4 5" key="1">
    <citation type="submission" date="2022-02" db="EMBL/GenBank/DDBJ databases">
        <title>The genome sequence of Shewanella sp. 3B26.</title>
        <authorList>
            <person name="Du J."/>
        </authorList>
    </citation>
    <scope>NUCLEOTIDE SEQUENCE [LARGE SCALE GENOMIC DNA]</scope>
    <source>
        <strain evidence="4 5">3B26</strain>
    </source>
</reference>
<evidence type="ECO:0000259" key="3">
    <source>
        <dbReference type="Pfam" id="PF22113"/>
    </source>
</evidence>
<dbReference type="NCBIfam" id="TIGR03507">
    <property type="entry name" value="decahem_SO1788"/>
    <property type="match status" value="1"/>
</dbReference>
<feature type="domain" description="OmcA-like N-terminal" evidence="2">
    <location>
        <begin position="50"/>
        <end position="210"/>
    </location>
</feature>
<accession>A0AAJ1BF83</accession>
<dbReference type="InterPro" id="IPR054336">
    <property type="entry name" value="OmcA-like_N"/>
</dbReference>
<sequence length="718" mass="76824">MKQYNHSLWMTPLLGALLLVGCGSDGKDGEDGAPGEVGLTLASARDIAVQIDDVSIDAGTVVVNFSLTNKNGVAITDLDTYAGVDTLGVGIAKLVPQSGKGYKTPQWVSYINRVVEPVAAQIPAGYEDKAGTQIQANIESSCRQECIEKTGNGSYSYTFKQNIASVEPIEGLDLSYDANLTHRVSFELRVDGSTDKLVNSHYDFIPATGQAASGEETRLVENLQDSCLRCHSSDYGHAWAPKLIFHGSRRFDTPNCQVCHTSYAADPETGSPLDFGYMLHQIHRGKYLMVGYGGSVHDFSEVTFPADAYDCRVCHQEGENRPVDAANFRHHRALACGSCHVDSTDPATIKAEMHAKYQPDHACAACHADKDTEGAGHHFTDAIAKDNVRLDYQAALVADSVRLEAGMLKFAVSVKDSKGAAQPSPNADPRIKYSTLYLGFGNEEDFTAGHTNVNLLNLTPVSGADGIYQYENAFSLTVDPALPSSAFITSQMCVDRDTLAGVACGSGSDEALNPSVIPGAAVVFNLQGDTGLQARRSLVKNSTCDNCHDNKYLAKFESKMTHSGRRSNFEGECQTCHNPLYSASSANKEIQDHIDFKVRIHAHHAGKRTGEDPITFPEHYGNCASCHNKGSLTLTGLAKVPATPAIDANGNEVEFSPIASACISCHGPKDSLLAHVRANGGVASDVRGSFTPGSETCAVCHGEGKAAGVDSVHPVRYK</sequence>
<dbReference type="PROSITE" id="PS51257">
    <property type="entry name" value="PROKAR_LIPOPROTEIN"/>
    <property type="match status" value="1"/>
</dbReference>
<dbReference type="RefSeq" id="WP_240590117.1">
    <property type="nucleotide sequence ID" value="NZ_JAKUDL010000001.1"/>
</dbReference>
<feature type="domain" description="Outer membrane cytochrome MtrC/MtrF-like" evidence="3">
    <location>
        <begin position="224"/>
        <end position="371"/>
    </location>
</feature>
<dbReference type="InterPro" id="IPR051829">
    <property type="entry name" value="Multiheme_Cytochr_ET"/>
</dbReference>
<dbReference type="AlphaFoldDB" id="A0AAJ1BF83"/>
<evidence type="ECO:0000256" key="1">
    <source>
        <dbReference type="ARBA" id="ARBA00022729"/>
    </source>
</evidence>
<comment type="caution">
    <text evidence="4">The sequence shown here is derived from an EMBL/GenBank/DDBJ whole genome shotgun (WGS) entry which is preliminary data.</text>
</comment>
<dbReference type="SUPFAM" id="SSF48695">
    <property type="entry name" value="Multiheme cytochromes"/>
    <property type="match status" value="1"/>
</dbReference>
<dbReference type="InterPro" id="IPR054337">
    <property type="entry name" value="Mtrc-MtrF-like_dom_II/IV"/>
</dbReference>
<evidence type="ECO:0000259" key="2">
    <source>
        <dbReference type="Pfam" id="PF22112"/>
    </source>
</evidence>
<dbReference type="EMBL" id="JAKUDL010000001">
    <property type="protein sequence ID" value="MCH4293626.1"/>
    <property type="molecule type" value="Genomic_DNA"/>
</dbReference>
<keyword evidence="5" id="KW-1185">Reference proteome</keyword>
<organism evidence="4 5">
    <name type="scientific">Shewanella zhuhaiensis</name>
    <dbReference type="NCBI Taxonomy" id="2919576"/>
    <lineage>
        <taxon>Bacteria</taxon>
        <taxon>Pseudomonadati</taxon>
        <taxon>Pseudomonadota</taxon>
        <taxon>Gammaproteobacteria</taxon>
        <taxon>Alteromonadales</taxon>
        <taxon>Shewanellaceae</taxon>
        <taxon>Shewanella</taxon>
    </lineage>
</organism>
<protein>
    <submittedName>
        <fullName evidence="4">OmcA/MtrC family decaheme c-type cytochrome</fullName>
    </submittedName>
</protein>
<dbReference type="Proteomes" id="UP001297581">
    <property type="component" value="Unassembled WGS sequence"/>
</dbReference>
<dbReference type="InterPro" id="IPR020014">
    <property type="entry name" value="Decahaem_cyt-c_OmcA/MtrC"/>
</dbReference>
<evidence type="ECO:0000313" key="5">
    <source>
        <dbReference type="Proteomes" id="UP001297581"/>
    </source>
</evidence>
<gene>
    <name evidence="4" type="ORF">MJ923_04815</name>
</gene>
<keyword evidence="1" id="KW-0732">Signal</keyword>
<name>A0AAJ1BF83_9GAMM</name>
<proteinExistence type="predicted"/>
<dbReference type="PANTHER" id="PTHR35038">
    <property type="entry name" value="DISSIMILATORY SULFITE REDUCTASE SIRA"/>
    <property type="match status" value="1"/>
</dbReference>
<dbReference type="PANTHER" id="PTHR35038:SF6">
    <property type="entry name" value="SURFACE LOCALIZED DECAHEME CYTOCHROME C LIPOPROTEIN"/>
    <property type="match status" value="1"/>
</dbReference>
<evidence type="ECO:0000313" key="4">
    <source>
        <dbReference type="EMBL" id="MCH4293626.1"/>
    </source>
</evidence>
<feature type="domain" description="Outer membrane cytochrome MtrC/MtrF-like" evidence="3">
    <location>
        <begin position="536"/>
        <end position="714"/>
    </location>
</feature>
<dbReference type="InterPro" id="IPR036280">
    <property type="entry name" value="Multihaem_cyt_sf"/>
</dbReference>